<name>A0ABV0Z873_9TELE</name>
<evidence type="ECO:0000313" key="2">
    <source>
        <dbReference type="Proteomes" id="UP001469553"/>
    </source>
</evidence>
<dbReference type="Proteomes" id="UP001469553">
    <property type="component" value="Unassembled WGS sequence"/>
</dbReference>
<organism evidence="1 2">
    <name type="scientific">Ameca splendens</name>
    <dbReference type="NCBI Taxonomy" id="208324"/>
    <lineage>
        <taxon>Eukaryota</taxon>
        <taxon>Metazoa</taxon>
        <taxon>Chordata</taxon>
        <taxon>Craniata</taxon>
        <taxon>Vertebrata</taxon>
        <taxon>Euteleostomi</taxon>
        <taxon>Actinopterygii</taxon>
        <taxon>Neopterygii</taxon>
        <taxon>Teleostei</taxon>
        <taxon>Neoteleostei</taxon>
        <taxon>Acanthomorphata</taxon>
        <taxon>Ovalentaria</taxon>
        <taxon>Atherinomorphae</taxon>
        <taxon>Cyprinodontiformes</taxon>
        <taxon>Goodeidae</taxon>
        <taxon>Ameca</taxon>
    </lineage>
</organism>
<accession>A0ABV0Z873</accession>
<gene>
    <name evidence="1" type="ORF">AMECASPLE_002912</name>
</gene>
<reference evidence="1 2" key="1">
    <citation type="submission" date="2021-06" db="EMBL/GenBank/DDBJ databases">
        <authorList>
            <person name="Palmer J.M."/>
        </authorList>
    </citation>
    <scope>NUCLEOTIDE SEQUENCE [LARGE SCALE GENOMIC DNA]</scope>
    <source>
        <strain evidence="1 2">AS_MEX2019</strain>
        <tissue evidence="1">Muscle</tissue>
    </source>
</reference>
<evidence type="ECO:0000313" key="1">
    <source>
        <dbReference type="EMBL" id="MEQ2302092.1"/>
    </source>
</evidence>
<dbReference type="EMBL" id="JAHRIP010056539">
    <property type="protein sequence ID" value="MEQ2302092.1"/>
    <property type="molecule type" value="Genomic_DNA"/>
</dbReference>
<keyword evidence="2" id="KW-1185">Reference proteome</keyword>
<proteinExistence type="predicted"/>
<protein>
    <submittedName>
        <fullName evidence="1">Uncharacterized protein</fullName>
    </submittedName>
</protein>
<comment type="caution">
    <text evidence="1">The sequence shown here is derived from an EMBL/GenBank/DDBJ whole genome shotgun (WGS) entry which is preliminary data.</text>
</comment>
<sequence>MTGQSDQSDSVAQLLMALTQQGILLGQRDSSLHSLHQQQTTTAHTLADIYRQITALDARLPPEITNPPVFTSAGFVPTAPMPTAATPSCLVEPFFRRTGNLQCALLFQ</sequence>